<accession>A0A0P6XWR2</accession>
<evidence type="ECO:0000313" key="2">
    <source>
        <dbReference type="Proteomes" id="UP000050277"/>
    </source>
</evidence>
<dbReference type="AlphaFoldDB" id="A0A0P6XWR2"/>
<reference evidence="1 2" key="1">
    <citation type="submission" date="2015-07" db="EMBL/GenBank/DDBJ databases">
        <title>Whole genome sequence of Herpetosiphon geysericola DSM 7119.</title>
        <authorList>
            <person name="Hemp J."/>
            <person name="Ward L.M."/>
            <person name="Pace L.A."/>
            <person name="Fischer W.W."/>
        </authorList>
    </citation>
    <scope>NUCLEOTIDE SEQUENCE [LARGE SCALE GENOMIC DNA]</scope>
    <source>
        <strain evidence="1 2">DSM 7119</strain>
    </source>
</reference>
<gene>
    <name evidence="1" type="ORF">SE18_25535</name>
</gene>
<proteinExistence type="predicted"/>
<keyword evidence="2" id="KW-1185">Reference proteome</keyword>
<sequence>MRVFDSFLGRTITTEPTNNTVAAQERFHLWGAFLQQKIGELEGLVGLSPQSVGVINSDPASDARLGDPKPLNMAAFSLVED</sequence>
<name>A0A0P6XWR2_9CHLR</name>
<comment type="caution">
    <text evidence="1">The sequence shown here is derived from an EMBL/GenBank/DDBJ whole genome shotgun (WGS) entry which is preliminary data.</text>
</comment>
<dbReference type="STRING" id="70996.SE18_25535"/>
<organism evidence="1 2">
    <name type="scientific">Herpetosiphon geysericola</name>
    <dbReference type="NCBI Taxonomy" id="70996"/>
    <lineage>
        <taxon>Bacteria</taxon>
        <taxon>Bacillati</taxon>
        <taxon>Chloroflexota</taxon>
        <taxon>Chloroflexia</taxon>
        <taxon>Herpetosiphonales</taxon>
        <taxon>Herpetosiphonaceae</taxon>
        <taxon>Herpetosiphon</taxon>
    </lineage>
</organism>
<dbReference type="Proteomes" id="UP000050277">
    <property type="component" value="Unassembled WGS sequence"/>
</dbReference>
<evidence type="ECO:0000313" key="1">
    <source>
        <dbReference type="EMBL" id="KPL79955.1"/>
    </source>
</evidence>
<protein>
    <submittedName>
        <fullName evidence="1">Uncharacterized protein</fullName>
    </submittedName>
</protein>
<dbReference type="RefSeq" id="WP_054537301.1">
    <property type="nucleotide sequence ID" value="NZ_LGKP01000042.1"/>
</dbReference>
<dbReference type="EMBL" id="LGKP01000042">
    <property type="protein sequence ID" value="KPL79955.1"/>
    <property type="molecule type" value="Genomic_DNA"/>
</dbReference>